<dbReference type="PANTHER" id="PTHR30333">
    <property type="entry name" value="CYTOCHROME C-TYPE PROTEIN"/>
    <property type="match status" value="1"/>
</dbReference>
<keyword evidence="8 12" id="KW-0249">Electron transport</keyword>
<feature type="binding site" description="covalent" evidence="13">
    <location>
        <position position="76"/>
    </location>
    <ligand>
        <name>heme</name>
        <dbReference type="ChEBI" id="CHEBI:30413"/>
        <label>2</label>
    </ligand>
</feature>
<dbReference type="AlphaFoldDB" id="A0A2N3ID57"/>
<feature type="binding site" description="covalent" evidence="13">
    <location>
        <position position="49"/>
    </location>
    <ligand>
        <name>heme</name>
        <dbReference type="ChEBI" id="CHEBI:30413"/>
        <label>1</label>
    </ligand>
</feature>
<gene>
    <name evidence="17" type="ORF">BZG01_05695</name>
</gene>
<feature type="binding site" evidence="13">
    <location>
        <position position="86"/>
    </location>
    <ligand>
        <name>a menaquinol</name>
        <dbReference type="ChEBI" id="CHEBI:18151"/>
    </ligand>
</feature>
<evidence type="ECO:0000256" key="12">
    <source>
        <dbReference type="PIRNR" id="PIRNR000013"/>
    </source>
</evidence>
<evidence type="ECO:0000256" key="7">
    <source>
        <dbReference type="ARBA" id="ARBA00022723"/>
    </source>
</evidence>
<dbReference type="PANTHER" id="PTHR30333:SF1">
    <property type="entry name" value="CYTOCHROME C-TYPE PROTEIN NAPC"/>
    <property type="match status" value="1"/>
</dbReference>
<feature type="binding site" evidence="13">
    <location>
        <position position="74"/>
    </location>
    <ligand>
        <name>a menaquinol</name>
        <dbReference type="ChEBI" id="CHEBI:18151"/>
    </ligand>
</feature>
<evidence type="ECO:0000256" key="10">
    <source>
        <dbReference type="ARBA" id="ARBA00023004"/>
    </source>
</evidence>
<feature type="binding site" description="covalent" evidence="13">
    <location>
        <position position="156"/>
    </location>
    <ligand>
        <name>heme</name>
        <dbReference type="ChEBI" id="CHEBI:30413"/>
        <label>4</label>
    </ligand>
</feature>
<dbReference type="PIRSF" id="PIRSF000013">
    <property type="entry name" value="4_hem_cytochrm_NapC"/>
    <property type="match status" value="1"/>
</dbReference>
<dbReference type="GO" id="GO:0046872">
    <property type="term" value="F:metal ion binding"/>
    <property type="evidence" value="ECO:0007669"/>
    <property type="project" value="UniProtKB-KW"/>
</dbReference>
<comment type="PTM">
    <text evidence="12">Binds 4 heme groups per subunit.</text>
</comment>
<evidence type="ECO:0000313" key="18">
    <source>
        <dbReference type="Proteomes" id="UP000233618"/>
    </source>
</evidence>
<dbReference type="InterPro" id="IPR051174">
    <property type="entry name" value="Cytochrome_c-type_ET"/>
</dbReference>
<feature type="binding site" description="axial binding residue" evidence="14">
    <location>
        <position position="128"/>
    </location>
    <ligand>
        <name>heme</name>
        <dbReference type="ChEBI" id="CHEBI:30413"/>
        <label>3</label>
    </ligand>
    <ligandPart>
        <name>Fe</name>
        <dbReference type="ChEBI" id="CHEBI:18248"/>
    </ligandPart>
</feature>
<proteinExistence type="inferred from homology"/>
<reference evidence="17 18" key="1">
    <citation type="journal article" date="2017" name="Front. Microbiol.">
        <title>Labilibaculum manganireducens gen. nov., sp. nov. and Labilibaculum filiforme sp. nov., Novel Bacteroidetes Isolated from Subsurface Sediments of the Baltic Sea.</title>
        <authorList>
            <person name="Vandieken V."/>
            <person name="Marshall I.P."/>
            <person name="Niemann H."/>
            <person name="Engelen B."/>
            <person name="Cypionka H."/>
        </authorList>
    </citation>
    <scope>NUCLEOTIDE SEQUENCE [LARGE SCALE GENOMIC DNA]</scope>
    <source>
        <strain evidence="17 18">59.10-2M</strain>
    </source>
</reference>
<name>A0A2N3ID57_9BACT</name>
<evidence type="ECO:0000256" key="5">
    <source>
        <dbReference type="ARBA" id="ARBA00022617"/>
    </source>
</evidence>
<dbReference type="GO" id="GO:0020037">
    <property type="term" value="F:heme binding"/>
    <property type="evidence" value="ECO:0007669"/>
    <property type="project" value="InterPro"/>
</dbReference>
<evidence type="ECO:0000256" key="6">
    <source>
        <dbReference type="ARBA" id="ARBA00022692"/>
    </source>
</evidence>
<dbReference type="Proteomes" id="UP000233618">
    <property type="component" value="Unassembled WGS sequence"/>
</dbReference>
<feature type="binding site" description="axial binding residue" evidence="14">
    <location>
        <position position="93"/>
    </location>
    <ligand>
        <name>heme</name>
        <dbReference type="ChEBI" id="CHEBI:30413"/>
        <label>1</label>
    </ligand>
    <ligandPart>
        <name>Fe</name>
        <dbReference type="ChEBI" id="CHEBI:18248"/>
    </ligandPart>
</feature>
<comment type="similarity">
    <text evidence="2">Belongs to the NapC/NirT/NrfH family.</text>
</comment>
<feature type="binding site" description="axial binding residue" evidence="14">
    <location>
        <position position="162"/>
    </location>
    <ligand>
        <name>heme</name>
        <dbReference type="ChEBI" id="CHEBI:30413"/>
        <label>2</label>
    </ligand>
    <ligandPart>
        <name>Fe</name>
        <dbReference type="ChEBI" id="CHEBI:18248"/>
    </ligandPart>
</feature>
<evidence type="ECO:0000259" key="16">
    <source>
        <dbReference type="Pfam" id="PF03264"/>
    </source>
</evidence>
<keyword evidence="9 15" id="KW-1133">Transmembrane helix</keyword>
<evidence type="ECO:0000256" key="3">
    <source>
        <dbReference type="ARBA" id="ARBA00022448"/>
    </source>
</evidence>
<feature type="binding site" description="axial binding residue" evidence="14">
    <location>
        <position position="157"/>
    </location>
    <ligand>
        <name>heme</name>
        <dbReference type="ChEBI" id="CHEBI:30413"/>
        <label>4</label>
    </ligand>
    <ligandPart>
        <name>Fe</name>
        <dbReference type="ChEBI" id="CHEBI:18248"/>
    </ligandPart>
</feature>
<organism evidence="17 18">
    <name type="scientific">Labilibaculum manganireducens</name>
    <dbReference type="NCBI Taxonomy" id="1940525"/>
    <lineage>
        <taxon>Bacteria</taxon>
        <taxon>Pseudomonadati</taxon>
        <taxon>Bacteroidota</taxon>
        <taxon>Bacteroidia</taxon>
        <taxon>Marinilabiliales</taxon>
        <taxon>Marinifilaceae</taxon>
        <taxon>Labilibaculum</taxon>
    </lineage>
</organism>
<dbReference type="SUPFAM" id="SSF48695">
    <property type="entry name" value="Multiheme cytochromes"/>
    <property type="match status" value="1"/>
</dbReference>
<keyword evidence="18" id="KW-1185">Reference proteome</keyword>
<dbReference type="InterPro" id="IPR017571">
    <property type="entry name" value="NrfH"/>
</dbReference>
<accession>A0A2N3ID57</accession>
<evidence type="ECO:0000256" key="14">
    <source>
        <dbReference type="PIRSR" id="PIRSR000013-2"/>
    </source>
</evidence>
<dbReference type="Gene3D" id="1.10.3820.10">
    <property type="entry name" value="Di-heme elbow motif domain"/>
    <property type="match status" value="1"/>
</dbReference>
<keyword evidence="7 12" id="KW-0479">Metal-binding</keyword>
<comment type="caution">
    <text evidence="17">The sequence shown here is derived from an EMBL/GenBank/DDBJ whole genome shotgun (WGS) entry which is preliminary data.</text>
</comment>
<feature type="binding site" evidence="13">
    <location>
        <position position="93"/>
    </location>
    <ligand>
        <name>a menaquinol</name>
        <dbReference type="ChEBI" id="CHEBI:18151"/>
    </ligand>
</feature>
<dbReference type="GO" id="GO:0009061">
    <property type="term" value="P:anaerobic respiration"/>
    <property type="evidence" value="ECO:0007669"/>
    <property type="project" value="TreeGrafter"/>
</dbReference>
<evidence type="ECO:0000313" key="17">
    <source>
        <dbReference type="EMBL" id="PKQ68229.1"/>
    </source>
</evidence>
<feature type="binding site" description="covalent" evidence="13">
    <location>
        <position position="52"/>
    </location>
    <ligand>
        <name>heme</name>
        <dbReference type="ChEBI" id="CHEBI:30413"/>
        <label>1</label>
    </ligand>
</feature>
<dbReference type="Pfam" id="PF03264">
    <property type="entry name" value="Cytochrom_NNT"/>
    <property type="match status" value="1"/>
</dbReference>
<dbReference type="GO" id="GO:0005886">
    <property type="term" value="C:plasma membrane"/>
    <property type="evidence" value="ECO:0007669"/>
    <property type="project" value="UniProtKB-SubCell"/>
</dbReference>
<keyword evidence="4" id="KW-1003">Cell membrane</keyword>
<feature type="binding site" description="covalent" evidence="13">
    <location>
        <position position="153"/>
    </location>
    <ligand>
        <name>heme</name>
        <dbReference type="ChEBI" id="CHEBI:30413"/>
        <label>4</label>
    </ligand>
</feature>
<feature type="binding site" description="covalent" evidence="13">
    <location>
        <position position="73"/>
    </location>
    <ligand>
        <name>heme</name>
        <dbReference type="ChEBI" id="CHEBI:30413"/>
        <label>2</label>
    </ligand>
</feature>
<feature type="domain" description="NapC/NirT cytochrome c N-terminal" evidence="16">
    <location>
        <begin position="15"/>
        <end position="164"/>
    </location>
</feature>
<dbReference type="EMBL" id="MVDE01000005">
    <property type="protein sequence ID" value="PKQ68229.1"/>
    <property type="molecule type" value="Genomic_DNA"/>
</dbReference>
<comment type="subcellular location">
    <subcellularLocation>
        <location evidence="1">Cell membrane</location>
        <topology evidence="1">Single-pass membrane protein</topology>
    </subcellularLocation>
</comment>
<evidence type="ECO:0000256" key="8">
    <source>
        <dbReference type="ARBA" id="ARBA00022982"/>
    </source>
</evidence>
<evidence type="ECO:0000256" key="4">
    <source>
        <dbReference type="ARBA" id="ARBA00022475"/>
    </source>
</evidence>
<comment type="cofactor">
    <cofactor evidence="13">
        <name>heme</name>
        <dbReference type="ChEBI" id="CHEBI:30413"/>
    </cofactor>
    <text evidence="13">Binds 4 heme groups per subunit.</text>
</comment>
<evidence type="ECO:0000256" key="13">
    <source>
        <dbReference type="PIRSR" id="PIRSR000013-1"/>
    </source>
</evidence>
<evidence type="ECO:0000256" key="1">
    <source>
        <dbReference type="ARBA" id="ARBA00004162"/>
    </source>
</evidence>
<dbReference type="GO" id="GO:0019333">
    <property type="term" value="P:denitrification pathway"/>
    <property type="evidence" value="ECO:0007669"/>
    <property type="project" value="InterPro"/>
</dbReference>
<protein>
    <recommendedName>
        <fullName evidence="12">Cytochrome c-type protein</fullName>
    </recommendedName>
</protein>
<keyword evidence="3 12" id="KW-0813">Transport</keyword>
<dbReference type="InterPro" id="IPR005126">
    <property type="entry name" value="NapC/NirT_cyt_c_N"/>
</dbReference>
<dbReference type="InterPro" id="IPR024717">
    <property type="entry name" value="NapC/NirT/NrfH"/>
</dbReference>
<evidence type="ECO:0000256" key="11">
    <source>
        <dbReference type="ARBA" id="ARBA00023136"/>
    </source>
</evidence>
<keyword evidence="10 12" id="KW-0408">Iron</keyword>
<keyword evidence="11 15" id="KW-0472">Membrane</keyword>
<evidence type="ECO:0000256" key="15">
    <source>
        <dbReference type="SAM" id="Phobius"/>
    </source>
</evidence>
<feature type="binding site" description="axial binding residue" evidence="14">
    <location>
        <position position="55"/>
    </location>
    <ligand>
        <name>heme</name>
        <dbReference type="ChEBI" id="CHEBI:30413"/>
        <label>1</label>
    </ligand>
    <ligandPart>
        <name>Fe</name>
        <dbReference type="ChEBI" id="CHEBI:18248"/>
    </ligandPart>
</feature>
<feature type="binding site" description="covalent" evidence="13">
    <location>
        <position position="127"/>
    </location>
    <ligand>
        <name>heme</name>
        <dbReference type="ChEBI" id="CHEBI:30413"/>
        <label>3</label>
    </ligand>
</feature>
<sequence length="199" mass="22842">MRKLFKFLTPPPQWKLPVLVSLGIFVGLGFYVLYLSKAASYLSDNPETCVNCHVMAPQFATYQHSSHREVATCNDCHVPHNNVFNKYFFKAKDGLRHASMFALRMEPEVIFILEEGKKVVHNNCIRCHSQTLTDPKLASQVPMHAYNTQDRVCWECHREVPHGRVNSLSSVPNARVPLPESPVPDWLQEYMKESKSENE</sequence>
<dbReference type="NCBIfam" id="TIGR03153">
    <property type="entry name" value="cytochr_NrfH"/>
    <property type="match status" value="1"/>
</dbReference>
<keyword evidence="5 12" id="KW-0349">Heme</keyword>
<evidence type="ECO:0000256" key="9">
    <source>
        <dbReference type="ARBA" id="ARBA00022989"/>
    </source>
</evidence>
<feature type="transmembrane region" description="Helical" evidence="15">
    <location>
        <begin position="16"/>
        <end position="35"/>
    </location>
</feature>
<dbReference type="InterPro" id="IPR038266">
    <property type="entry name" value="NapC/NirT_cytc_sf"/>
</dbReference>
<keyword evidence="6 15" id="KW-0812">Transmembrane</keyword>
<evidence type="ECO:0000256" key="2">
    <source>
        <dbReference type="ARBA" id="ARBA00007395"/>
    </source>
</evidence>
<dbReference type="GO" id="GO:0009055">
    <property type="term" value="F:electron transfer activity"/>
    <property type="evidence" value="ECO:0007669"/>
    <property type="project" value="TreeGrafter"/>
</dbReference>
<dbReference type="RefSeq" id="WP_101308862.1">
    <property type="nucleotide sequence ID" value="NZ_MVDE01000005.1"/>
</dbReference>
<dbReference type="InterPro" id="IPR036280">
    <property type="entry name" value="Multihaem_cyt_sf"/>
</dbReference>
<dbReference type="GO" id="GO:0022900">
    <property type="term" value="P:electron transport chain"/>
    <property type="evidence" value="ECO:0007669"/>
    <property type="project" value="InterPro"/>
</dbReference>
<feature type="binding site" description="covalent" evidence="13">
    <location>
        <position position="124"/>
    </location>
    <ligand>
        <name>heme</name>
        <dbReference type="ChEBI" id="CHEBI:30413"/>
        <label>3</label>
    </ligand>
</feature>
<feature type="binding site" description="axial binding residue" evidence="14">
    <location>
        <position position="77"/>
    </location>
    <ligand>
        <name>heme</name>
        <dbReference type="ChEBI" id="CHEBI:30413"/>
        <label>2</label>
    </ligand>
    <ligandPart>
        <name>Fe</name>
        <dbReference type="ChEBI" id="CHEBI:18248"/>
    </ligandPart>
</feature>